<dbReference type="STRING" id="1860102.ACCAA_220061"/>
<dbReference type="EMBL" id="FLQX01000097">
    <property type="protein sequence ID" value="SBT05571.1"/>
    <property type="molecule type" value="Genomic_DNA"/>
</dbReference>
<evidence type="ECO:0000313" key="12">
    <source>
        <dbReference type="Proteomes" id="UP000199169"/>
    </source>
</evidence>
<feature type="transmembrane region" description="Helical" evidence="9">
    <location>
        <begin position="44"/>
        <end position="63"/>
    </location>
</feature>
<keyword evidence="5" id="KW-0547">Nucleotide-binding</keyword>
<reference evidence="12" key="1">
    <citation type="submission" date="2016-06" db="EMBL/GenBank/DDBJ databases">
        <authorList>
            <person name="McIlroy S.J."/>
            <person name="Karst S.M."/>
            <person name="Albertsen M."/>
        </authorList>
    </citation>
    <scope>NUCLEOTIDE SEQUENCE [LARGE SCALE GENOMIC DNA]</scope>
</reference>
<dbReference type="InterPro" id="IPR029016">
    <property type="entry name" value="GAF-like_dom_sf"/>
</dbReference>
<feature type="transmembrane region" description="Helical" evidence="9">
    <location>
        <begin position="171"/>
        <end position="190"/>
    </location>
</feature>
<sequence length="707" mass="78510">MQIVMDSKMVVVTAWSYGLAGVLAAFLTLYLASGWRTGRRSRAMFVAVALSALWAMLVLAFVLTQESVFLAGSLLADALRFGGWTWFLLVLVKPEEGEGGRSPQRVRWLAALAVLLTVAGCGAQTLVIFGIDFLIPAQRLALLMSLGMSVFGLVLIEHLFRTVSHDFRWSIKPLCLGLGGPFLFDLYLYSDALLFNRIDTDAFSVRGFAYALGLPLVALSAIRSHDWKRRLVMSQRAAVQSATLVIVGAYLLFIASAGYYVRFFGGEWGRAVQLALLFTALLILVALTFSGSMRARLRVLVGKHFFSYRYDYREEWLRFTQTLSAQGGFSAMGQQVVRGLGDMVESPGGALWLKDPSGRFFAQAACWNMPVLPATEDEGTSLCRFLLDSGWVINLEEYRSLPRRYDGLILPAWLVDVPDAWLVVPLTTGNELIAFVVLATARTRIDVNWEVNDLLKTAARQAGAFLGQMQASEALLEVRKFDSFNRMSAFVVHDLKNIIAQLSLMLKNAERHRDNPEFQKDMLMTVEHSVERMRQLMMQLRQGATPLDGPRGIDLSDVMRRIQTAKSGQGREVEVNIEERLVARGHEDRIERVIGHLVQNALEATEGGGRVWVRLARQGNHALIEVGDSGHGMSPQFVRERLFKPFQTTKPTGMGIGAYESFQYVHELGGKVSVDSTVDVGTRVDLLLPLFDTGPGMKTVASPKESE</sequence>
<name>A0A1A8XLM5_9PROT</name>
<dbReference type="Pfam" id="PF02518">
    <property type="entry name" value="HATPase_c"/>
    <property type="match status" value="1"/>
</dbReference>
<dbReference type="GO" id="GO:0005524">
    <property type="term" value="F:ATP binding"/>
    <property type="evidence" value="ECO:0007669"/>
    <property type="project" value="UniProtKB-KW"/>
</dbReference>
<dbReference type="PROSITE" id="PS50109">
    <property type="entry name" value="HIS_KIN"/>
    <property type="match status" value="1"/>
</dbReference>
<evidence type="ECO:0000256" key="4">
    <source>
        <dbReference type="ARBA" id="ARBA00022679"/>
    </source>
</evidence>
<dbReference type="SMART" id="SM00388">
    <property type="entry name" value="HisKA"/>
    <property type="match status" value="1"/>
</dbReference>
<evidence type="ECO:0000256" key="9">
    <source>
        <dbReference type="SAM" id="Phobius"/>
    </source>
</evidence>
<dbReference type="Gene3D" id="1.10.287.130">
    <property type="match status" value="1"/>
</dbReference>
<accession>A0A1A8XLM5</accession>
<keyword evidence="8" id="KW-0902">Two-component regulatory system</keyword>
<proteinExistence type="predicted"/>
<dbReference type="NCBIfam" id="TIGR02916">
    <property type="entry name" value="PEP_his_kin"/>
    <property type="match status" value="1"/>
</dbReference>
<dbReference type="InterPro" id="IPR003018">
    <property type="entry name" value="GAF"/>
</dbReference>
<evidence type="ECO:0000256" key="5">
    <source>
        <dbReference type="ARBA" id="ARBA00022741"/>
    </source>
</evidence>
<feature type="transmembrane region" description="Helical" evidence="9">
    <location>
        <begin position="202"/>
        <end position="222"/>
    </location>
</feature>
<dbReference type="GO" id="GO:0000155">
    <property type="term" value="F:phosphorelay sensor kinase activity"/>
    <property type="evidence" value="ECO:0007669"/>
    <property type="project" value="InterPro"/>
</dbReference>
<feature type="transmembrane region" description="Helical" evidence="9">
    <location>
        <begin position="112"/>
        <end position="135"/>
    </location>
</feature>
<feature type="domain" description="Histidine kinase" evidence="10">
    <location>
        <begin position="490"/>
        <end position="692"/>
    </location>
</feature>
<dbReference type="Pfam" id="PF01590">
    <property type="entry name" value="GAF"/>
    <property type="match status" value="1"/>
</dbReference>
<dbReference type="SMART" id="SM00387">
    <property type="entry name" value="HATPase_c"/>
    <property type="match status" value="1"/>
</dbReference>
<dbReference type="InterPro" id="IPR014265">
    <property type="entry name" value="XrtA/PrsK"/>
</dbReference>
<evidence type="ECO:0000256" key="8">
    <source>
        <dbReference type="ARBA" id="ARBA00023012"/>
    </source>
</evidence>
<evidence type="ECO:0000259" key="10">
    <source>
        <dbReference type="PROSITE" id="PS50109"/>
    </source>
</evidence>
<dbReference type="InterPro" id="IPR005467">
    <property type="entry name" value="His_kinase_dom"/>
</dbReference>
<dbReference type="SUPFAM" id="SSF55781">
    <property type="entry name" value="GAF domain-like"/>
    <property type="match status" value="1"/>
</dbReference>
<evidence type="ECO:0000256" key="1">
    <source>
        <dbReference type="ARBA" id="ARBA00000085"/>
    </source>
</evidence>
<keyword evidence="9" id="KW-1133">Transmembrane helix</keyword>
<dbReference type="InterPro" id="IPR004358">
    <property type="entry name" value="Sig_transdc_His_kin-like_C"/>
</dbReference>
<dbReference type="InterPro" id="IPR003661">
    <property type="entry name" value="HisK_dim/P_dom"/>
</dbReference>
<dbReference type="PANTHER" id="PTHR43065">
    <property type="entry name" value="SENSOR HISTIDINE KINASE"/>
    <property type="match status" value="1"/>
</dbReference>
<dbReference type="SUPFAM" id="SSF55874">
    <property type="entry name" value="ATPase domain of HSP90 chaperone/DNA topoisomerase II/histidine kinase"/>
    <property type="match status" value="1"/>
</dbReference>
<evidence type="ECO:0000256" key="2">
    <source>
        <dbReference type="ARBA" id="ARBA00012438"/>
    </source>
</evidence>
<dbReference type="InterPro" id="IPR036890">
    <property type="entry name" value="HATPase_C_sf"/>
</dbReference>
<keyword evidence="9" id="KW-0812">Transmembrane</keyword>
<comment type="catalytic activity">
    <reaction evidence="1">
        <text>ATP + protein L-histidine = ADP + protein N-phospho-L-histidine.</text>
        <dbReference type="EC" id="2.7.13.3"/>
    </reaction>
</comment>
<dbReference type="EC" id="2.7.13.3" evidence="2"/>
<dbReference type="SUPFAM" id="SSF47384">
    <property type="entry name" value="Homodimeric domain of signal transducing histidine kinase"/>
    <property type="match status" value="1"/>
</dbReference>
<organism evidence="11 12">
    <name type="scientific">Candidatus Accumulibacter aalborgensis</name>
    <dbReference type="NCBI Taxonomy" id="1860102"/>
    <lineage>
        <taxon>Bacteria</taxon>
        <taxon>Pseudomonadati</taxon>
        <taxon>Pseudomonadota</taxon>
        <taxon>Betaproteobacteria</taxon>
        <taxon>Candidatus Accumulibacter</taxon>
    </lineage>
</organism>
<keyword evidence="9" id="KW-0472">Membrane</keyword>
<feature type="transmembrane region" description="Helical" evidence="9">
    <location>
        <begin position="69"/>
        <end position="92"/>
    </location>
</feature>
<dbReference type="InterPro" id="IPR003594">
    <property type="entry name" value="HATPase_dom"/>
</dbReference>
<evidence type="ECO:0000256" key="6">
    <source>
        <dbReference type="ARBA" id="ARBA00022777"/>
    </source>
</evidence>
<keyword evidence="4" id="KW-0808">Transferase</keyword>
<feature type="transmembrane region" description="Helical" evidence="9">
    <location>
        <begin position="12"/>
        <end position="32"/>
    </location>
</feature>
<feature type="transmembrane region" description="Helical" evidence="9">
    <location>
        <begin position="242"/>
        <end position="262"/>
    </location>
</feature>
<feature type="transmembrane region" description="Helical" evidence="9">
    <location>
        <begin position="268"/>
        <end position="289"/>
    </location>
</feature>
<dbReference type="InterPro" id="IPR036097">
    <property type="entry name" value="HisK_dim/P_sf"/>
</dbReference>
<dbReference type="PRINTS" id="PR00344">
    <property type="entry name" value="BCTRLSENSOR"/>
</dbReference>
<dbReference type="Gene3D" id="3.30.450.40">
    <property type="match status" value="1"/>
</dbReference>
<feature type="transmembrane region" description="Helical" evidence="9">
    <location>
        <begin position="141"/>
        <end position="159"/>
    </location>
</feature>
<dbReference type="AlphaFoldDB" id="A0A1A8XLM5"/>
<dbReference type="Proteomes" id="UP000199169">
    <property type="component" value="Unassembled WGS sequence"/>
</dbReference>
<protein>
    <recommendedName>
        <fullName evidence="2">histidine kinase</fullName>
        <ecNumber evidence="2">2.7.13.3</ecNumber>
    </recommendedName>
</protein>
<dbReference type="CDD" id="cd00082">
    <property type="entry name" value="HisKA"/>
    <property type="match status" value="1"/>
</dbReference>
<gene>
    <name evidence="11" type="ORF">ACCAA_220061</name>
</gene>
<keyword evidence="3" id="KW-0597">Phosphoprotein</keyword>
<keyword evidence="6 11" id="KW-0418">Kinase</keyword>
<evidence type="ECO:0000256" key="7">
    <source>
        <dbReference type="ARBA" id="ARBA00022840"/>
    </source>
</evidence>
<dbReference type="Gene3D" id="3.30.565.10">
    <property type="entry name" value="Histidine kinase-like ATPase, C-terminal domain"/>
    <property type="match status" value="1"/>
</dbReference>
<evidence type="ECO:0000256" key="3">
    <source>
        <dbReference type="ARBA" id="ARBA00022553"/>
    </source>
</evidence>
<keyword evidence="7" id="KW-0067">ATP-binding</keyword>
<dbReference type="PANTHER" id="PTHR43065:SF46">
    <property type="entry name" value="C4-DICARBOXYLATE TRANSPORT SENSOR PROTEIN DCTB"/>
    <property type="match status" value="1"/>
</dbReference>
<keyword evidence="12" id="KW-1185">Reference proteome</keyword>
<evidence type="ECO:0000313" key="11">
    <source>
        <dbReference type="EMBL" id="SBT05571.1"/>
    </source>
</evidence>